<gene>
    <name evidence="3" type="ORF">TRFO_19927</name>
</gene>
<sequence length="314" mass="36963">MSISFLRLNINKIFMNTLIKEAEEIIQANTTPRICQLYQAQKKKIFFGPFAEVINTYQIENQDIQKKLSILSAQKPDKDLRIHAKNTLIKTIKEMVNSQYDSKAISLNDIVNDVYEGVQAQEMQKRTEISRYRSNITKYENKIKESKDVSIDKASPSQDNRQQLSNKAKKTQYQLNIMKMNLEKMLKENVQFNQKIQNAQLMITKKQESINQLKSKAREMKQKNDELKEYRDDIEKELQSMSDKVQKTILLQRFGPDVLKREKTPKVQQVIQLREEITRLKEEKSQLESEKKSKLIQTIKSCQKNYTLSQALQY</sequence>
<feature type="region of interest" description="Disordered" evidence="2">
    <location>
        <begin position="147"/>
        <end position="169"/>
    </location>
</feature>
<evidence type="ECO:0000313" key="4">
    <source>
        <dbReference type="Proteomes" id="UP000179807"/>
    </source>
</evidence>
<evidence type="ECO:0000313" key="3">
    <source>
        <dbReference type="EMBL" id="OHT10709.1"/>
    </source>
</evidence>
<accession>A0A1J4KMU7</accession>
<dbReference type="AlphaFoldDB" id="A0A1J4KMU7"/>
<name>A0A1J4KMU7_9EUKA</name>
<dbReference type="Proteomes" id="UP000179807">
    <property type="component" value="Unassembled WGS sequence"/>
</dbReference>
<comment type="caution">
    <text evidence="3">The sequence shown here is derived from an EMBL/GenBank/DDBJ whole genome shotgun (WGS) entry which is preliminary data.</text>
</comment>
<feature type="coiled-coil region" evidence="1">
    <location>
        <begin position="182"/>
        <end position="244"/>
    </location>
</feature>
<feature type="compositionally biased region" description="Polar residues" evidence="2">
    <location>
        <begin position="155"/>
        <end position="169"/>
    </location>
</feature>
<evidence type="ECO:0000256" key="1">
    <source>
        <dbReference type="SAM" id="Coils"/>
    </source>
</evidence>
<reference evidence="3" key="1">
    <citation type="submission" date="2016-10" db="EMBL/GenBank/DDBJ databases">
        <authorList>
            <person name="Benchimol M."/>
            <person name="Almeida L.G."/>
            <person name="Vasconcelos A.T."/>
            <person name="Perreira-Neves A."/>
            <person name="Rosa I.A."/>
            <person name="Tasca T."/>
            <person name="Bogo M.R."/>
            <person name="de Souza W."/>
        </authorList>
    </citation>
    <scope>NUCLEOTIDE SEQUENCE [LARGE SCALE GENOMIC DNA]</scope>
    <source>
        <strain evidence="3">K</strain>
    </source>
</reference>
<keyword evidence="1" id="KW-0175">Coiled coil</keyword>
<dbReference type="VEuPathDB" id="TrichDB:TRFO_19927"/>
<proteinExistence type="predicted"/>
<protein>
    <recommendedName>
        <fullName evidence="5">DUF4201 domain-containing protein</fullName>
    </recommendedName>
</protein>
<evidence type="ECO:0000256" key="2">
    <source>
        <dbReference type="SAM" id="MobiDB-lite"/>
    </source>
</evidence>
<feature type="coiled-coil region" evidence="1">
    <location>
        <begin position="270"/>
        <end position="297"/>
    </location>
</feature>
<keyword evidence="4" id="KW-1185">Reference proteome</keyword>
<evidence type="ECO:0008006" key="5">
    <source>
        <dbReference type="Google" id="ProtNLM"/>
    </source>
</evidence>
<dbReference type="RefSeq" id="XP_068363845.1">
    <property type="nucleotide sequence ID" value="XM_068501098.1"/>
</dbReference>
<organism evidence="3 4">
    <name type="scientific">Tritrichomonas foetus</name>
    <dbReference type="NCBI Taxonomy" id="1144522"/>
    <lineage>
        <taxon>Eukaryota</taxon>
        <taxon>Metamonada</taxon>
        <taxon>Parabasalia</taxon>
        <taxon>Tritrichomonadida</taxon>
        <taxon>Tritrichomonadidae</taxon>
        <taxon>Tritrichomonas</taxon>
    </lineage>
</organism>
<dbReference type="GeneID" id="94835802"/>
<dbReference type="EMBL" id="MLAK01000604">
    <property type="protein sequence ID" value="OHT10709.1"/>
    <property type="molecule type" value="Genomic_DNA"/>
</dbReference>